<dbReference type="InterPro" id="IPR001338">
    <property type="entry name" value="Class_I_Hydrophobin"/>
</dbReference>
<comment type="caution">
    <text evidence="8">The sequence shown here is derived from an EMBL/GenBank/DDBJ whole genome shotgun (WGS) entry which is preliminary data.</text>
</comment>
<evidence type="ECO:0000256" key="1">
    <source>
        <dbReference type="ARBA" id="ARBA00004191"/>
    </source>
</evidence>
<keyword evidence="9" id="KW-1185">Reference proteome</keyword>
<dbReference type="CDD" id="cd23507">
    <property type="entry name" value="hydrophobin_I"/>
    <property type="match status" value="1"/>
</dbReference>
<evidence type="ECO:0000256" key="4">
    <source>
        <dbReference type="ARBA" id="ARBA00022525"/>
    </source>
</evidence>
<dbReference type="AlphaFoldDB" id="A0A9P3LMW1"/>
<dbReference type="SMART" id="SM00075">
    <property type="entry name" value="HYDRO"/>
    <property type="match status" value="1"/>
</dbReference>
<dbReference type="EMBL" id="BPQB01000132">
    <property type="protein sequence ID" value="GJF00060.1"/>
    <property type="molecule type" value="Genomic_DNA"/>
</dbReference>
<evidence type="ECO:0000256" key="6">
    <source>
        <dbReference type="RuleBase" id="RU365009"/>
    </source>
</evidence>
<evidence type="ECO:0000313" key="9">
    <source>
        <dbReference type="Proteomes" id="UP000703269"/>
    </source>
</evidence>
<evidence type="ECO:0000256" key="5">
    <source>
        <dbReference type="ARBA" id="ARBA00023157"/>
    </source>
</evidence>
<evidence type="ECO:0000313" key="8">
    <source>
        <dbReference type="EMBL" id="GJF00060.1"/>
    </source>
</evidence>
<evidence type="ECO:0000256" key="2">
    <source>
        <dbReference type="ARBA" id="ARBA00010446"/>
    </source>
</evidence>
<evidence type="ECO:0000256" key="3">
    <source>
        <dbReference type="ARBA" id="ARBA00022512"/>
    </source>
</evidence>
<reference evidence="8 9" key="1">
    <citation type="submission" date="2021-08" db="EMBL/GenBank/DDBJ databases">
        <title>Draft Genome Sequence of Phanerochaete sordida strain YK-624.</title>
        <authorList>
            <person name="Mori T."/>
            <person name="Dohra H."/>
            <person name="Suzuki T."/>
            <person name="Kawagishi H."/>
            <person name="Hirai H."/>
        </authorList>
    </citation>
    <scope>NUCLEOTIDE SEQUENCE [LARGE SCALE GENOMIC DNA]</scope>
    <source>
        <strain evidence="8 9">YK-624</strain>
    </source>
</reference>
<evidence type="ECO:0000256" key="7">
    <source>
        <dbReference type="SAM" id="MobiDB-lite"/>
    </source>
</evidence>
<accession>A0A9P3LMW1</accession>
<sequence length="117" mass="11248">MKFAAVALLALPFLAVATPTPNNPPPPTTSSAPASSCDTGSVQCCDSTVDSNSAQANALLGLLGIVLGDITGLIGLSCSPISVIGVGTGSACSSNAVCCSNTQVGGLIGIGCVPITL</sequence>
<comment type="similarity">
    <text evidence="2 6">Belongs to the fungal hydrophobin family.</text>
</comment>
<gene>
    <name evidence="8" type="ORF">PsYK624_163370</name>
</gene>
<dbReference type="GO" id="GO:0009277">
    <property type="term" value="C:fungal-type cell wall"/>
    <property type="evidence" value="ECO:0007669"/>
    <property type="project" value="InterPro"/>
</dbReference>
<organism evidence="8 9">
    <name type="scientific">Phanerochaete sordida</name>
    <dbReference type="NCBI Taxonomy" id="48140"/>
    <lineage>
        <taxon>Eukaryota</taxon>
        <taxon>Fungi</taxon>
        <taxon>Dikarya</taxon>
        <taxon>Basidiomycota</taxon>
        <taxon>Agaricomycotina</taxon>
        <taxon>Agaricomycetes</taxon>
        <taxon>Polyporales</taxon>
        <taxon>Phanerochaetaceae</taxon>
        <taxon>Phanerochaete</taxon>
    </lineage>
</organism>
<dbReference type="Proteomes" id="UP000703269">
    <property type="component" value="Unassembled WGS sequence"/>
</dbReference>
<feature type="chain" id="PRO_5040532078" description="Hydrophobin" evidence="6">
    <location>
        <begin position="18"/>
        <end position="117"/>
    </location>
</feature>
<keyword evidence="3 6" id="KW-0134">Cell wall</keyword>
<name>A0A9P3LMW1_9APHY</name>
<dbReference type="Pfam" id="PF01185">
    <property type="entry name" value="Hydrophobin"/>
    <property type="match status" value="1"/>
</dbReference>
<protein>
    <recommendedName>
        <fullName evidence="6">Hydrophobin</fullName>
    </recommendedName>
</protein>
<feature type="region of interest" description="Disordered" evidence="7">
    <location>
        <begin position="20"/>
        <end position="39"/>
    </location>
</feature>
<keyword evidence="4 6" id="KW-0964">Secreted</keyword>
<keyword evidence="6" id="KW-0732">Signal</keyword>
<comment type="subcellular location">
    <subcellularLocation>
        <location evidence="1 6">Secreted</location>
        <location evidence="1 6">Cell wall</location>
    </subcellularLocation>
</comment>
<keyword evidence="5 6" id="KW-1015">Disulfide bond</keyword>
<proteinExistence type="inferred from homology"/>
<dbReference type="GO" id="GO:0005199">
    <property type="term" value="F:structural constituent of cell wall"/>
    <property type="evidence" value="ECO:0007669"/>
    <property type="project" value="InterPro"/>
</dbReference>
<feature type="signal peptide" evidence="6">
    <location>
        <begin position="1"/>
        <end position="17"/>
    </location>
</feature>